<evidence type="ECO:0000256" key="1">
    <source>
        <dbReference type="SAM" id="MobiDB-lite"/>
    </source>
</evidence>
<feature type="transmembrane region" description="Helical" evidence="2">
    <location>
        <begin position="185"/>
        <end position="204"/>
    </location>
</feature>
<comment type="caution">
    <text evidence="4">The sequence shown here is derived from an EMBL/GenBank/DDBJ whole genome shotgun (WGS) entry which is preliminary data.</text>
</comment>
<dbReference type="Pfam" id="PF13490">
    <property type="entry name" value="zf-HC2"/>
    <property type="match status" value="1"/>
</dbReference>
<evidence type="ECO:0000259" key="3">
    <source>
        <dbReference type="Pfam" id="PF13490"/>
    </source>
</evidence>
<accession>A0A846YIN6</accession>
<dbReference type="EMBL" id="JAAXOT010000005">
    <property type="protein sequence ID" value="NKY56988.1"/>
    <property type="molecule type" value="Genomic_DNA"/>
</dbReference>
<gene>
    <name evidence="4" type="ORF">HGA15_12645</name>
</gene>
<proteinExistence type="predicted"/>
<dbReference type="AlphaFoldDB" id="A0A846YIN6"/>
<feature type="region of interest" description="Disordered" evidence="1">
    <location>
        <begin position="216"/>
        <end position="236"/>
    </location>
</feature>
<dbReference type="RefSeq" id="WP_084492883.1">
    <property type="nucleotide sequence ID" value="NZ_JAAXOT010000005.1"/>
</dbReference>
<feature type="transmembrane region" description="Helical" evidence="2">
    <location>
        <begin position="125"/>
        <end position="145"/>
    </location>
</feature>
<feature type="transmembrane region" description="Helical" evidence="2">
    <location>
        <begin position="82"/>
        <end position="105"/>
    </location>
</feature>
<evidence type="ECO:0000313" key="5">
    <source>
        <dbReference type="Proteomes" id="UP000570678"/>
    </source>
</evidence>
<keyword evidence="5" id="KW-1185">Reference proteome</keyword>
<feature type="transmembrane region" description="Helical" evidence="2">
    <location>
        <begin position="152"/>
        <end position="173"/>
    </location>
</feature>
<name>A0A846YIN6_9NOCA</name>
<feature type="domain" description="Putative zinc-finger" evidence="3">
    <location>
        <begin position="3"/>
        <end position="37"/>
    </location>
</feature>
<evidence type="ECO:0000256" key="2">
    <source>
        <dbReference type="SAM" id="Phobius"/>
    </source>
</evidence>
<organism evidence="4 5">
    <name type="scientific">Nocardia flavorosea</name>
    <dbReference type="NCBI Taxonomy" id="53429"/>
    <lineage>
        <taxon>Bacteria</taxon>
        <taxon>Bacillati</taxon>
        <taxon>Actinomycetota</taxon>
        <taxon>Actinomycetes</taxon>
        <taxon>Mycobacteriales</taxon>
        <taxon>Nocardiaceae</taxon>
        <taxon>Nocardia</taxon>
    </lineage>
</organism>
<keyword evidence="2" id="KW-1133">Transmembrane helix</keyword>
<reference evidence="4 5" key="1">
    <citation type="submission" date="2020-04" db="EMBL/GenBank/DDBJ databases">
        <title>MicrobeNet Type strains.</title>
        <authorList>
            <person name="Nicholson A.C."/>
        </authorList>
    </citation>
    <scope>NUCLEOTIDE SEQUENCE [LARGE SCALE GENOMIC DNA]</scope>
    <source>
        <strain evidence="4 5">JCM 3332</strain>
    </source>
</reference>
<evidence type="ECO:0000313" key="4">
    <source>
        <dbReference type="EMBL" id="NKY56988.1"/>
    </source>
</evidence>
<dbReference type="Proteomes" id="UP000570678">
    <property type="component" value="Unassembled WGS sequence"/>
</dbReference>
<sequence length="236" mass="24639">MKCSVARESLSARLDGEAGPVPAARLDEHLTQCPPCRRWYATATALTPEHRLAPAPPVPDLTERILAAAPAAPRRRGPAAGFGIRVLLVLVGIGQLAMGAAQLGGFDFGMTGTHAGHQAGPAVHLFNESTAWTLALGAGFLTAAWRPRSATVLLPVVGVFVMILSGFVVVDWFQDRVTVERLASHSPVALGTVLLLSLCVPAWWDALRARRATASGTVATGPGRSDIGTSVQDSAA</sequence>
<protein>
    <recommendedName>
        <fullName evidence="3">Putative zinc-finger domain-containing protein</fullName>
    </recommendedName>
</protein>
<keyword evidence="2" id="KW-0472">Membrane</keyword>
<keyword evidence="2" id="KW-0812">Transmembrane</keyword>
<dbReference type="InterPro" id="IPR027383">
    <property type="entry name" value="Znf_put"/>
</dbReference>
<feature type="compositionally biased region" description="Polar residues" evidence="1">
    <location>
        <begin position="227"/>
        <end position="236"/>
    </location>
</feature>